<protein>
    <submittedName>
        <fullName evidence="1">Uncharacterized protein</fullName>
    </submittedName>
</protein>
<proteinExistence type="predicted"/>
<evidence type="ECO:0000313" key="1">
    <source>
        <dbReference type="EMBL" id="VFU30951.1"/>
    </source>
</evidence>
<organism evidence="1">
    <name type="scientific">Salix viminalis</name>
    <name type="common">Common osier</name>
    <name type="synonym">Basket willow</name>
    <dbReference type="NCBI Taxonomy" id="40686"/>
    <lineage>
        <taxon>Eukaryota</taxon>
        <taxon>Viridiplantae</taxon>
        <taxon>Streptophyta</taxon>
        <taxon>Embryophyta</taxon>
        <taxon>Tracheophyta</taxon>
        <taxon>Spermatophyta</taxon>
        <taxon>Magnoliopsida</taxon>
        <taxon>eudicotyledons</taxon>
        <taxon>Gunneridae</taxon>
        <taxon>Pentapetalae</taxon>
        <taxon>rosids</taxon>
        <taxon>fabids</taxon>
        <taxon>Malpighiales</taxon>
        <taxon>Salicaceae</taxon>
        <taxon>Saliceae</taxon>
        <taxon>Salix</taxon>
    </lineage>
</organism>
<sequence length="61" mass="6754">MACAKIIAPRRQNAPAASHVTERPTTNWGLQRRHGITHYCTEQGATAKFRELIDAARHGSV</sequence>
<name>A0A6N2KS18_SALVM</name>
<accession>A0A6N2KS18</accession>
<dbReference type="EMBL" id="CAADRP010000668">
    <property type="protein sequence ID" value="VFU30951.1"/>
    <property type="molecule type" value="Genomic_DNA"/>
</dbReference>
<dbReference type="AlphaFoldDB" id="A0A6N2KS18"/>
<reference evidence="1" key="1">
    <citation type="submission" date="2019-03" db="EMBL/GenBank/DDBJ databases">
        <authorList>
            <person name="Mank J."/>
            <person name="Almeida P."/>
        </authorList>
    </citation>
    <scope>NUCLEOTIDE SEQUENCE</scope>
    <source>
        <strain evidence="1">78183</strain>
    </source>
</reference>
<gene>
    <name evidence="1" type="ORF">SVIM_LOCUS125390</name>
</gene>